<evidence type="ECO:0000256" key="9">
    <source>
        <dbReference type="ARBA" id="ARBA00023002"/>
    </source>
</evidence>
<dbReference type="GO" id="GO:0051989">
    <property type="term" value="F:coproporphyrinogen dehydrogenase activity"/>
    <property type="evidence" value="ECO:0007669"/>
    <property type="project" value="UniProtKB-EC"/>
</dbReference>
<dbReference type="InterPro" id="IPR004558">
    <property type="entry name" value="Coprogen_oxidase_HemN"/>
</dbReference>
<dbReference type="Pfam" id="PF04055">
    <property type="entry name" value="Radical_SAM"/>
    <property type="match status" value="1"/>
</dbReference>
<keyword evidence="9 15" id="KW-0560">Oxidoreductase</keyword>
<evidence type="ECO:0000313" key="17">
    <source>
        <dbReference type="EMBL" id="MFD1744805.1"/>
    </source>
</evidence>
<comment type="catalytic activity">
    <reaction evidence="14 15">
        <text>coproporphyrinogen III + 2 S-adenosyl-L-methionine = protoporphyrinogen IX + 2 5'-deoxyadenosine + 2 L-methionine + 2 CO2</text>
        <dbReference type="Rhea" id="RHEA:15425"/>
        <dbReference type="ChEBI" id="CHEBI:16526"/>
        <dbReference type="ChEBI" id="CHEBI:17319"/>
        <dbReference type="ChEBI" id="CHEBI:57307"/>
        <dbReference type="ChEBI" id="CHEBI:57309"/>
        <dbReference type="ChEBI" id="CHEBI:57844"/>
        <dbReference type="ChEBI" id="CHEBI:59789"/>
        <dbReference type="EC" id="1.3.98.3"/>
    </reaction>
</comment>
<dbReference type="SFLD" id="SFLDS00029">
    <property type="entry name" value="Radical_SAM"/>
    <property type="match status" value="1"/>
</dbReference>
<evidence type="ECO:0000256" key="5">
    <source>
        <dbReference type="ARBA" id="ARBA00022485"/>
    </source>
</evidence>
<sequence>MQSDLLRRYAVAVPRYTSYPTAPHFHAGIDHNAYAKWLAAEDGEDALSLYLHIPFCDRLCWYCGCHTKQTKRYEPVAGYVEALLAEMALVASRLPRRRRLGYIHMGGGSPTILSIADLARLRTALETAFDIEADCEISVEIDPGFVDAEKLAAWRAFGVNRASVGVQDFHADVQAAINRPQSFEQTAEVVSQLRDLQVGGINLDVVYGLPHQTLESLAQTLRLALSMQPDRFAIFGYAHVPWMKKHQTLIDEAALAGVEERFAMQQLIADMVTAEGYLAVGIDHFARPGDSLARALQSGQVKRNFQGYTTDRAPSMIGLGASAIGKVQAGYVQNIVATGEYMRSVSEGRLPIAKGFALSATDRAVGSAIEQLMCSYSFSARELRQEFGSAADVLMSDAARIVQQDIDGFTAFDGDRFEVLEPGRPFVRTIAASFDQYFGRNAARHSVAV</sequence>
<evidence type="ECO:0000256" key="15">
    <source>
        <dbReference type="PIRNR" id="PIRNR000167"/>
    </source>
</evidence>
<reference evidence="18" key="1">
    <citation type="journal article" date="2019" name="Int. J. Syst. Evol. Microbiol.">
        <title>The Global Catalogue of Microorganisms (GCM) 10K type strain sequencing project: providing services to taxonomists for standard genome sequencing and annotation.</title>
        <authorList>
            <consortium name="The Broad Institute Genomics Platform"/>
            <consortium name="The Broad Institute Genome Sequencing Center for Infectious Disease"/>
            <person name="Wu L."/>
            <person name="Ma J."/>
        </authorList>
    </citation>
    <scope>NUCLEOTIDE SEQUENCE [LARGE SCALE GENOMIC DNA]</scope>
    <source>
        <strain evidence="18">CG52</strain>
    </source>
</reference>
<dbReference type="SUPFAM" id="SSF102114">
    <property type="entry name" value="Radical SAM enzymes"/>
    <property type="match status" value="1"/>
</dbReference>
<dbReference type="Gene3D" id="1.10.10.920">
    <property type="match status" value="1"/>
</dbReference>
<evidence type="ECO:0000256" key="11">
    <source>
        <dbReference type="ARBA" id="ARBA00023014"/>
    </source>
</evidence>
<comment type="caution">
    <text evidence="17">The sequence shown here is derived from an EMBL/GenBank/DDBJ whole genome shotgun (WGS) entry which is preliminary data.</text>
</comment>
<dbReference type="SFLD" id="SFLDG01065">
    <property type="entry name" value="anaerobic_coproporphyrinogen-I"/>
    <property type="match status" value="1"/>
</dbReference>
<organism evidence="17 18">
    <name type="scientific">Rhizobium helianthi</name>
    <dbReference type="NCBI Taxonomy" id="1132695"/>
    <lineage>
        <taxon>Bacteria</taxon>
        <taxon>Pseudomonadati</taxon>
        <taxon>Pseudomonadota</taxon>
        <taxon>Alphaproteobacteria</taxon>
        <taxon>Hyphomicrobiales</taxon>
        <taxon>Rhizobiaceae</taxon>
        <taxon>Rhizobium/Agrobacterium group</taxon>
        <taxon>Rhizobium</taxon>
    </lineage>
</organism>
<dbReference type="InterPro" id="IPR058240">
    <property type="entry name" value="rSAM_sf"/>
</dbReference>
<dbReference type="PANTHER" id="PTHR13932">
    <property type="entry name" value="COPROPORPHYRINIGEN III OXIDASE"/>
    <property type="match status" value="1"/>
</dbReference>
<comment type="subcellular location">
    <subcellularLocation>
        <location evidence="1 15">Cytoplasm</location>
    </subcellularLocation>
</comment>
<protein>
    <recommendedName>
        <fullName evidence="15">Coproporphyrinogen-III oxidase</fullName>
        <ecNumber evidence="15">1.3.98.3</ecNumber>
    </recommendedName>
</protein>
<evidence type="ECO:0000256" key="8">
    <source>
        <dbReference type="ARBA" id="ARBA00022723"/>
    </source>
</evidence>
<gene>
    <name evidence="17" type="primary">hemN</name>
    <name evidence="17" type="ORF">ACFSE1_04955</name>
</gene>
<dbReference type="EC" id="1.3.98.3" evidence="15"/>
<feature type="domain" description="Radical SAM core" evidence="16">
    <location>
        <begin position="41"/>
        <end position="275"/>
    </location>
</feature>
<evidence type="ECO:0000256" key="2">
    <source>
        <dbReference type="ARBA" id="ARBA00004785"/>
    </source>
</evidence>
<dbReference type="InterPro" id="IPR034505">
    <property type="entry name" value="Coproporphyrinogen-III_oxidase"/>
</dbReference>
<dbReference type="PANTHER" id="PTHR13932:SF6">
    <property type="entry name" value="OXYGEN-INDEPENDENT COPROPORPHYRINOGEN III OXIDASE"/>
    <property type="match status" value="1"/>
</dbReference>
<dbReference type="EMBL" id="JBHUEQ010000004">
    <property type="protein sequence ID" value="MFD1744805.1"/>
    <property type="molecule type" value="Genomic_DNA"/>
</dbReference>
<evidence type="ECO:0000313" key="18">
    <source>
        <dbReference type="Proteomes" id="UP001597322"/>
    </source>
</evidence>
<dbReference type="SMART" id="SM00729">
    <property type="entry name" value="Elp3"/>
    <property type="match status" value="1"/>
</dbReference>
<comment type="pathway">
    <text evidence="2 15">Porphyrin-containing compound metabolism; protoporphyrin-IX biosynthesis; protoporphyrinogen-IX from coproporphyrinogen-III (AdoMet route): step 1/1.</text>
</comment>
<keyword evidence="10 15" id="KW-0408">Iron</keyword>
<comment type="similarity">
    <text evidence="3 15">Belongs to the anaerobic coproporphyrinogen-III oxidase family.</text>
</comment>
<keyword evidence="18" id="KW-1185">Reference proteome</keyword>
<keyword evidence="7 15" id="KW-0949">S-adenosyl-L-methionine</keyword>
<dbReference type="CDD" id="cd01335">
    <property type="entry name" value="Radical_SAM"/>
    <property type="match status" value="1"/>
</dbReference>
<keyword evidence="8 15" id="KW-0479">Metal-binding</keyword>
<keyword evidence="11 15" id="KW-0411">Iron-sulfur</keyword>
<comment type="cofactor">
    <cofactor evidence="15">
        <name>[4Fe-4S] cluster</name>
        <dbReference type="ChEBI" id="CHEBI:49883"/>
    </cofactor>
    <text evidence="15">Binds 1 [4Fe-4S] cluster. The cluster is coordinated with 3 cysteines and an exchangeable S-adenosyl-L-methionine.</text>
</comment>
<evidence type="ECO:0000256" key="12">
    <source>
        <dbReference type="ARBA" id="ARBA00023244"/>
    </source>
</evidence>
<evidence type="ECO:0000256" key="4">
    <source>
        <dbReference type="ARBA" id="ARBA00011245"/>
    </source>
</evidence>
<dbReference type="PROSITE" id="PS51918">
    <property type="entry name" value="RADICAL_SAM"/>
    <property type="match status" value="1"/>
</dbReference>
<proteinExistence type="inferred from homology"/>
<evidence type="ECO:0000256" key="13">
    <source>
        <dbReference type="ARBA" id="ARBA00024295"/>
    </source>
</evidence>
<dbReference type="InterPro" id="IPR023404">
    <property type="entry name" value="rSAM_horseshoe"/>
</dbReference>
<evidence type="ECO:0000256" key="1">
    <source>
        <dbReference type="ARBA" id="ARBA00004496"/>
    </source>
</evidence>
<dbReference type="PIRSF" id="PIRSF000167">
    <property type="entry name" value="HemN"/>
    <property type="match status" value="1"/>
</dbReference>
<evidence type="ECO:0000259" key="16">
    <source>
        <dbReference type="PROSITE" id="PS51918"/>
    </source>
</evidence>
<dbReference type="Gene3D" id="3.80.30.20">
    <property type="entry name" value="tm_1862 like domain"/>
    <property type="match status" value="1"/>
</dbReference>
<dbReference type="RefSeq" id="WP_377397190.1">
    <property type="nucleotide sequence ID" value="NZ_JBHUEQ010000004.1"/>
</dbReference>
<keyword evidence="12 15" id="KW-0627">Porphyrin biosynthesis</keyword>
<evidence type="ECO:0000256" key="6">
    <source>
        <dbReference type="ARBA" id="ARBA00022490"/>
    </source>
</evidence>
<evidence type="ECO:0000256" key="10">
    <source>
        <dbReference type="ARBA" id="ARBA00023004"/>
    </source>
</evidence>
<comment type="subunit">
    <text evidence="4">Monomer.</text>
</comment>
<comment type="function">
    <text evidence="13">Involved in the heme biosynthesis. Catalyzes the anaerobic oxidative decarboxylation of propionate groups of rings A and B of coproporphyrinogen III to yield the vinyl groups in protoporphyrinogen IX.</text>
</comment>
<dbReference type="InterPro" id="IPR006638">
    <property type="entry name" value="Elp3/MiaA/NifB-like_rSAM"/>
</dbReference>
<evidence type="ECO:0000256" key="14">
    <source>
        <dbReference type="ARBA" id="ARBA00048321"/>
    </source>
</evidence>
<evidence type="ECO:0000256" key="7">
    <source>
        <dbReference type="ARBA" id="ARBA00022691"/>
    </source>
</evidence>
<keyword evidence="6 15" id="KW-0963">Cytoplasm</keyword>
<dbReference type="InterPro" id="IPR007197">
    <property type="entry name" value="rSAM"/>
</dbReference>
<dbReference type="NCBIfam" id="TIGR00538">
    <property type="entry name" value="hemN"/>
    <property type="match status" value="1"/>
</dbReference>
<name>A0ABW4M0J4_9HYPH</name>
<keyword evidence="5 15" id="KW-0004">4Fe-4S</keyword>
<accession>A0ABW4M0J4</accession>
<evidence type="ECO:0000256" key="3">
    <source>
        <dbReference type="ARBA" id="ARBA00005493"/>
    </source>
</evidence>
<dbReference type="Proteomes" id="UP001597322">
    <property type="component" value="Unassembled WGS sequence"/>
</dbReference>